<dbReference type="EMBL" id="GECZ01003854">
    <property type="protein sequence ID" value="JAS65915.1"/>
    <property type="molecule type" value="Transcribed_RNA"/>
</dbReference>
<organism evidence="2">
    <name type="scientific">Cuerna arida</name>
    <dbReference type="NCBI Taxonomy" id="1464854"/>
    <lineage>
        <taxon>Eukaryota</taxon>
        <taxon>Metazoa</taxon>
        <taxon>Ecdysozoa</taxon>
        <taxon>Arthropoda</taxon>
        <taxon>Hexapoda</taxon>
        <taxon>Insecta</taxon>
        <taxon>Pterygota</taxon>
        <taxon>Neoptera</taxon>
        <taxon>Paraneoptera</taxon>
        <taxon>Hemiptera</taxon>
        <taxon>Auchenorrhyncha</taxon>
        <taxon>Membracoidea</taxon>
        <taxon>Cicadellidae</taxon>
        <taxon>Cicadellinae</taxon>
        <taxon>Proconiini</taxon>
        <taxon>Cuerna</taxon>
    </lineage>
</organism>
<dbReference type="GO" id="GO:0071897">
    <property type="term" value="P:DNA biosynthetic process"/>
    <property type="evidence" value="ECO:0007669"/>
    <property type="project" value="UniProtKB-ARBA"/>
</dbReference>
<accession>A0A1B6GU47</accession>
<evidence type="ECO:0000313" key="2">
    <source>
        <dbReference type="EMBL" id="JAS65915.1"/>
    </source>
</evidence>
<protein>
    <recommendedName>
        <fullName evidence="1">Reverse transcriptase domain-containing protein</fullName>
    </recommendedName>
</protein>
<sequence length="124" mass="13521">AKAFDKVDHTILVSKLLCYGVSEPLLSWISSYLKERSLVVKIGPTTSSPFSPTSGVPQGSLLGPCLFNVFVNDLLDEVAVEALQFADDLKIFTTVSSPEDSKKIQDSLSAVEDWCIRNNMSVNP</sequence>
<proteinExistence type="predicted"/>
<reference evidence="2" key="1">
    <citation type="submission" date="2015-11" db="EMBL/GenBank/DDBJ databases">
        <title>De novo transcriptome assembly of four potential Pierce s Disease insect vectors from Arizona vineyards.</title>
        <authorList>
            <person name="Tassone E.E."/>
        </authorList>
    </citation>
    <scope>NUCLEOTIDE SEQUENCE</scope>
</reference>
<dbReference type="InterPro" id="IPR043502">
    <property type="entry name" value="DNA/RNA_pol_sf"/>
</dbReference>
<dbReference type="AlphaFoldDB" id="A0A1B6GU47"/>
<dbReference type="PANTHER" id="PTHR33332">
    <property type="entry name" value="REVERSE TRANSCRIPTASE DOMAIN-CONTAINING PROTEIN"/>
    <property type="match status" value="1"/>
</dbReference>
<gene>
    <name evidence="2" type="ORF">g.46723</name>
</gene>
<dbReference type="SUPFAM" id="SSF56672">
    <property type="entry name" value="DNA/RNA polymerases"/>
    <property type="match status" value="1"/>
</dbReference>
<name>A0A1B6GU47_9HEMI</name>
<dbReference type="PROSITE" id="PS50878">
    <property type="entry name" value="RT_POL"/>
    <property type="match status" value="1"/>
</dbReference>
<feature type="non-terminal residue" evidence="2">
    <location>
        <position position="1"/>
    </location>
</feature>
<dbReference type="InterPro" id="IPR000477">
    <property type="entry name" value="RT_dom"/>
</dbReference>
<feature type="domain" description="Reverse transcriptase" evidence="1">
    <location>
        <begin position="1"/>
        <end position="124"/>
    </location>
</feature>
<evidence type="ECO:0000259" key="1">
    <source>
        <dbReference type="PROSITE" id="PS50878"/>
    </source>
</evidence>
<dbReference type="Pfam" id="PF00078">
    <property type="entry name" value="RVT_1"/>
    <property type="match status" value="1"/>
</dbReference>
<feature type="non-terminal residue" evidence="2">
    <location>
        <position position="124"/>
    </location>
</feature>